<keyword evidence="9" id="KW-1185">Reference proteome</keyword>
<evidence type="ECO:0000256" key="4">
    <source>
        <dbReference type="ARBA" id="ARBA00022692"/>
    </source>
</evidence>
<dbReference type="Proteomes" id="UP001497623">
    <property type="component" value="Unassembled WGS sequence"/>
</dbReference>
<dbReference type="EMBL" id="CAXKWB010078984">
    <property type="protein sequence ID" value="CAL4203112.1"/>
    <property type="molecule type" value="Genomic_DNA"/>
</dbReference>
<dbReference type="AlphaFoldDB" id="A0AAV2SHV1"/>
<gene>
    <name evidence="8" type="ORF">MNOR_LOCUS37746</name>
</gene>
<dbReference type="GO" id="GO:0005886">
    <property type="term" value="C:plasma membrane"/>
    <property type="evidence" value="ECO:0007669"/>
    <property type="project" value="UniProtKB-SubCell"/>
</dbReference>
<sequence>VKNLGSLSLYAGNVCTDINTAVHFLTNGDYYWGGLILAFTLLPMIISGIVVFRFIINQDVSVWGKCFALLLVIIVAPFIPFGTLLWVTIDGIRGIVHGDDDEMTTAEFAGVVKLLEALGQSFPQALIQCFIASQNIQAGVNVGLWLWASIALSLIGFSFTVATSDFFDWNKSEDNKVSNITRITWFVFGLLAFTSRILVASVISMALKPLWFVPISTLFASAIVVWTIKRYCPCNVCGPLNDGHRNKTGIFTVPLMWLITTSYNAFTMSALVVSTMNLGQAIGGYFLDVPLPIAVTALTISSVSWATNVVFATVPKFERTRNDWLGITDNGSVLY</sequence>
<feature type="transmembrane region" description="Helical" evidence="7">
    <location>
        <begin position="209"/>
        <end position="228"/>
    </location>
</feature>
<protein>
    <recommendedName>
        <fullName evidence="7">XK-related protein</fullName>
    </recommendedName>
</protein>
<evidence type="ECO:0000313" key="9">
    <source>
        <dbReference type="Proteomes" id="UP001497623"/>
    </source>
</evidence>
<evidence type="ECO:0000256" key="3">
    <source>
        <dbReference type="ARBA" id="ARBA00022475"/>
    </source>
</evidence>
<feature type="non-terminal residue" evidence="8">
    <location>
        <position position="1"/>
    </location>
</feature>
<comment type="subcellular location">
    <subcellularLocation>
        <location evidence="1">Cell membrane</location>
        <topology evidence="1">Multi-pass membrane protein</topology>
    </subcellularLocation>
    <subcellularLocation>
        <location evidence="7">Membrane</location>
        <topology evidence="7">Multi-pass membrane protein</topology>
    </subcellularLocation>
</comment>
<feature type="transmembrane region" description="Helical" evidence="7">
    <location>
        <begin position="30"/>
        <end position="55"/>
    </location>
</feature>
<accession>A0AAV2SHV1</accession>
<dbReference type="InterPro" id="IPR050895">
    <property type="entry name" value="XK-related_scramblase"/>
</dbReference>
<reference evidence="8 9" key="1">
    <citation type="submission" date="2024-05" db="EMBL/GenBank/DDBJ databases">
        <authorList>
            <person name="Wallberg A."/>
        </authorList>
    </citation>
    <scope>NUCLEOTIDE SEQUENCE [LARGE SCALE GENOMIC DNA]</scope>
</reference>
<name>A0AAV2SHV1_MEGNR</name>
<feature type="transmembrane region" description="Helical" evidence="7">
    <location>
        <begin position="249"/>
        <end position="273"/>
    </location>
</feature>
<feature type="transmembrane region" description="Helical" evidence="7">
    <location>
        <begin position="67"/>
        <end position="89"/>
    </location>
</feature>
<dbReference type="Pfam" id="PF09815">
    <property type="entry name" value="XK-related"/>
    <property type="match status" value="1"/>
</dbReference>
<proteinExistence type="inferred from homology"/>
<keyword evidence="5 7" id="KW-1133">Transmembrane helix</keyword>
<dbReference type="InterPro" id="IPR018629">
    <property type="entry name" value="XK-rel"/>
</dbReference>
<comment type="caution">
    <text evidence="8">The sequence shown here is derived from an EMBL/GenBank/DDBJ whole genome shotgun (WGS) entry which is preliminary data.</text>
</comment>
<dbReference type="PANTHER" id="PTHR16024">
    <property type="entry name" value="XK-RELATED PROTEIN"/>
    <property type="match status" value="1"/>
</dbReference>
<evidence type="ECO:0000256" key="2">
    <source>
        <dbReference type="ARBA" id="ARBA00008789"/>
    </source>
</evidence>
<keyword evidence="4 7" id="KW-0812">Transmembrane</keyword>
<keyword evidence="3" id="KW-1003">Cell membrane</keyword>
<feature type="transmembrane region" description="Helical" evidence="7">
    <location>
        <begin position="144"/>
        <end position="162"/>
    </location>
</feature>
<dbReference type="PANTHER" id="PTHR16024:SF28">
    <property type="entry name" value="XK-RELATED PROTEIN"/>
    <property type="match status" value="1"/>
</dbReference>
<evidence type="ECO:0000313" key="8">
    <source>
        <dbReference type="EMBL" id="CAL4203112.1"/>
    </source>
</evidence>
<keyword evidence="6 7" id="KW-0472">Membrane</keyword>
<comment type="similarity">
    <text evidence="2 7">Belongs to the XK family.</text>
</comment>
<evidence type="ECO:0000256" key="6">
    <source>
        <dbReference type="ARBA" id="ARBA00023136"/>
    </source>
</evidence>
<feature type="transmembrane region" description="Helical" evidence="7">
    <location>
        <begin position="293"/>
        <end position="314"/>
    </location>
</feature>
<organism evidence="8 9">
    <name type="scientific">Meganyctiphanes norvegica</name>
    <name type="common">Northern krill</name>
    <name type="synonym">Thysanopoda norvegica</name>
    <dbReference type="NCBI Taxonomy" id="48144"/>
    <lineage>
        <taxon>Eukaryota</taxon>
        <taxon>Metazoa</taxon>
        <taxon>Ecdysozoa</taxon>
        <taxon>Arthropoda</taxon>
        <taxon>Crustacea</taxon>
        <taxon>Multicrustacea</taxon>
        <taxon>Malacostraca</taxon>
        <taxon>Eumalacostraca</taxon>
        <taxon>Eucarida</taxon>
        <taxon>Euphausiacea</taxon>
        <taxon>Euphausiidae</taxon>
        <taxon>Meganyctiphanes</taxon>
    </lineage>
</organism>
<evidence type="ECO:0000256" key="5">
    <source>
        <dbReference type="ARBA" id="ARBA00022989"/>
    </source>
</evidence>
<evidence type="ECO:0000256" key="1">
    <source>
        <dbReference type="ARBA" id="ARBA00004651"/>
    </source>
</evidence>
<evidence type="ECO:0000256" key="7">
    <source>
        <dbReference type="RuleBase" id="RU910716"/>
    </source>
</evidence>
<feature type="transmembrane region" description="Helical" evidence="7">
    <location>
        <begin position="183"/>
        <end position="203"/>
    </location>
</feature>